<reference evidence="3 4" key="1">
    <citation type="submission" date="2017-05" db="EMBL/GenBank/DDBJ databases">
        <title>Biotechnological potential of actinobacteria isolated from South African environments.</title>
        <authorList>
            <person name="Le Roes-Hill M."/>
            <person name="Prins A."/>
            <person name="Durrell K.A."/>
        </authorList>
    </citation>
    <scope>NUCLEOTIDE SEQUENCE [LARGE SCALE GENOMIC DNA]</scope>
    <source>
        <strain evidence="3">BS2</strain>
    </source>
</reference>
<protein>
    <submittedName>
        <fullName evidence="3">Uncharacterized protein</fullName>
    </submittedName>
</protein>
<dbReference type="Proteomes" id="UP000194632">
    <property type="component" value="Unassembled WGS sequence"/>
</dbReference>
<dbReference type="EMBL" id="NGFO01000005">
    <property type="protein sequence ID" value="OUC79877.1"/>
    <property type="molecule type" value="Genomic_DNA"/>
</dbReference>
<keyword evidence="2" id="KW-1133">Transmembrane helix</keyword>
<dbReference type="AlphaFoldDB" id="A0A243QDP2"/>
<evidence type="ECO:0000313" key="3">
    <source>
        <dbReference type="EMBL" id="OUC79877.1"/>
    </source>
</evidence>
<comment type="caution">
    <text evidence="3">The sequence shown here is derived from an EMBL/GenBank/DDBJ whole genome shotgun (WGS) entry which is preliminary data.</text>
</comment>
<keyword evidence="2" id="KW-0812">Transmembrane</keyword>
<keyword evidence="2" id="KW-0472">Membrane</keyword>
<dbReference type="STRING" id="417102.CA982_06160"/>
<accession>A0A243QDP2</accession>
<gene>
    <name evidence="3" type="ORF">CA982_06160</name>
</gene>
<dbReference type="OrthoDB" id="5111891at2"/>
<sequence>MTYPGSGDHGTRPLPHQPNAYDSSPGFVPAPADYSDPARFPSTGPAPVYGNPYVDAGAAALPEPPLVVIGDITCTQHYVITPSGTFPLAGSQWEVTDMSVSSEQMSQTGLVLALVGFFLVCFLSLLFLLMKERRTTGYIQVRVRGAGGVMHVTNIPATSPWAMSDVSGRVYYARQLAAAV</sequence>
<feature type="transmembrane region" description="Helical" evidence="2">
    <location>
        <begin position="109"/>
        <end position="130"/>
    </location>
</feature>
<evidence type="ECO:0000256" key="1">
    <source>
        <dbReference type="SAM" id="MobiDB-lite"/>
    </source>
</evidence>
<proteinExistence type="predicted"/>
<feature type="region of interest" description="Disordered" evidence="1">
    <location>
        <begin position="1"/>
        <end position="34"/>
    </location>
</feature>
<evidence type="ECO:0000313" key="4">
    <source>
        <dbReference type="Proteomes" id="UP000194632"/>
    </source>
</evidence>
<dbReference type="RefSeq" id="WP_086534450.1">
    <property type="nucleotide sequence ID" value="NZ_NGFO01000005.1"/>
</dbReference>
<organism evidence="3 4">
    <name type="scientific">Gordonia lacunae</name>
    <dbReference type="NCBI Taxonomy" id="417102"/>
    <lineage>
        <taxon>Bacteria</taxon>
        <taxon>Bacillati</taxon>
        <taxon>Actinomycetota</taxon>
        <taxon>Actinomycetes</taxon>
        <taxon>Mycobacteriales</taxon>
        <taxon>Gordoniaceae</taxon>
        <taxon>Gordonia</taxon>
    </lineage>
</organism>
<keyword evidence="4" id="KW-1185">Reference proteome</keyword>
<evidence type="ECO:0000256" key="2">
    <source>
        <dbReference type="SAM" id="Phobius"/>
    </source>
</evidence>
<name>A0A243QDP2_9ACTN</name>